<gene>
    <name evidence="2" type="ORF">NDU88_002038</name>
</gene>
<feature type="region of interest" description="Disordered" evidence="1">
    <location>
        <begin position="21"/>
        <end position="41"/>
    </location>
</feature>
<proteinExistence type="predicted"/>
<comment type="caution">
    <text evidence="2">The sequence shown here is derived from an EMBL/GenBank/DDBJ whole genome shotgun (WGS) entry which is preliminary data.</text>
</comment>
<dbReference type="AlphaFoldDB" id="A0AAV7MRM0"/>
<feature type="compositionally biased region" description="Low complexity" evidence="1">
    <location>
        <begin position="24"/>
        <end position="35"/>
    </location>
</feature>
<reference evidence="2" key="1">
    <citation type="journal article" date="2022" name="bioRxiv">
        <title>Sequencing and chromosome-scale assembly of the giantPleurodeles waltlgenome.</title>
        <authorList>
            <person name="Brown T."/>
            <person name="Elewa A."/>
            <person name="Iarovenko S."/>
            <person name="Subramanian E."/>
            <person name="Araus A.J."/>
            <person name="Petzold A."/>
            <person name="Susuki M."/>
            <person name="Suzuki K.-i.T."/>
            <person name="Hayashi T."/>
            <person name="Toyoda A."/>
            <person name="Oliveira C."/>
            <person name="Osipova E."/>
            <person name="Leigh N.D."/>
            <person name="Simon A."/>
            <person name="Yun M.H."/>
        </authorList>
    </citation>
    <scope>NUCLEOTIDE SEQUENCE</scope>
    <source>
        <strain evidence="2">20211129_DDA</strain>
        <tissue evidence="2">Liver</tissue>
    </source>
</reference>
<sequence length="230" mass="25532">MPAGSPLNEAVSPLLRFECDPGNRSSLPARAPSAPAREDRHRHPTGVHACLACRPASPPHPVSARPLQGLALLVPVSSAASVRGGRPLPSRLACGPERSAVQSAQITLRFRQDVSRRQRLPVSSRFRAGCPDDRRDSKSLLINGGLRAELGLHVRSGRHFDHASRSFIVEFSTENAQLCFPKTPFKYHIYKIWQEIKSCAPKIENRYFVVHSLSSYSESSTTFMFHFLKK</sequence>
<dbReference type="EMBL" id="JANPWB010000013">
    <property type="protein sequence ID" value="KAJ1104628.1"/>
    <property type="molecule type" value="Genomic_DNA"/>
</dbReference>
<organism evidence="2 3">
    <name type="scientific">Pleurodeles waltl</name>
    <name type="common">Iberian ribbed newt</name>
    <dbReference type="NCBI Taxonomy" id="8319"/>
    <lineage>
        <taxon>Eukaryota</taxon>
        <taxon>Metazoa</taxon>
        <taxon>Chordata</taxon>
        <taxon>Craniata</taxon>
        <taxon>Vertebrata</taxon>
        <taxon>Euteleostomi</taxon>
        <taxon>Amphibia</taxon>
        <taxon>Batrachia</taxon>
        <taxon>Caudata</taxon>
        <taxon>Salamandroidea</taxon>
        <taxon>Salamandridae</taxon>
        <taxon>Pleurodelinae</taxon>
        <taxon>Pleurodeles</taxon>
    </lineage>
</organism>
<dbReference type="Proteomes" id="UP001066276">
    <property type="component" value="Chromosome 9"/>
</dbReference>
<keyword evidence="3" id="KW-1185">Reference proteome</keyword>
<accession>A0AAV7MRM0</accession>
<name>A0AAV7MRM0_PLEWA</name>
<evidence type="ECO:0000256" key="1">
    <source>
        <dbReference type="SAM" id="MobiDB-lite"/>
    </source>
</evidence>
<protein>
    <submittedName>
        <fullName evidence="2">Uncharacterized protein</fullName>
    </submittedName>
</protein>
<evidence type="ECO:0000313" key="2">
    <source>
        <dbReference type="EMBL" id="KAJ1104628.1"/>
    </source>
</evidence>
<evidence type="ECO:0000313" key="3">
    <source>
        <dbReference type="Proteomes" id="UP001066276"/>
    </source>
</evidence>